<dbReference type="GO" id="GO:0012505">
    <property type="term" value="C:endomembrane system"/>
    <property type="evidence" value="ECO:0007669"/>
    <property type="project" value="UniProtKB-SubCell"/>
</dbReference>
<dbReference type="EMBL" id="CP046401">
    <property type="protein sequence ID" value="QGY44204.1"/>
    <property type="molecule type" value="Genomic_DNA"/>
</dbReference>
<evidence type="ECO:0000256" key="5">
    <source>
        <dbReference type="SAM" id="Phobius"/>
    </source>
</evidence>
<gene>
    <name evidence="6" type="ORF">GM418_11200</name>
</gene>
<dbReference type="InterPro" id="IPR007318">
    <property type="entry name" value="Phopholipid_MeTrfase"/>
</dbReference>
<evidence type="ECO:0000313" key="7">
    <source>
        <dbReference type="Proteomes" id="UP000428260"/>
    </source>
</evidence>
<dbReference type="PANTHER" id="PTHR12714">
    <property type="entry name" value="PROTEIN-S ISOPRENYLCYSTEINE O-METHYLTRANSFERASE"/>
    <property type="match status" value="1"/>
</dbReference>
<evidence type="ECO:0000256" key="3">
    <source>
        <dbReference type="ARBA" id="ARBA00022989"/>
    </source>
</evidence>
<dbReference type="PANTHER" id="PTHR12714:SF9">
    <property type="entry name" value="PROTEIN-S-ISOPRENYLCYSTEINE O-METHYLTRANSFERASE"/>
    <property type="match status" value="1"/>
</dbReference>
<protein>
    <submittedName>
        <fullName evidence="6">DUF1295 domain-containing protein</fullName>
    </submittedName>
</protein>
<keyword evidence="7" id="KW-1185">Reference proteome</keyword>
<organism evidence="6 7">
    <name type="scientific">Maribellus comscasis</name>
    <dbReference type="NCBI Taxonomy" id="2681766"/>
    <lineage>
        <taxon>Bacteria</taxon>
        <taxon>Pseudomonadati</taxon>
        <taxon>Bacteroidota</taxon>
        <taxon>Bacteroidia</taxon>
        <taxon>Marinilabiliales</taxon>
        <taxon>Prolixibacteraceae</taxon>
        <taxon>Maribellus</taxon>
    </lineage>
</organism>
<accession>A0A6I6K2R5</accession>
<evidence type="ECO:0000256" key="4">
    <source>
        <dbReference type="ARBA" id="ARBA00023136"/>
    </source>
</evidence>
<evidence type="ECO:0000313" key="6">
    <source>
        <dbReference type="EMBL" id="QGY44204.1"/>
    </source>
</evidence>
<dbReference type="AlphaFoldDB" id="A0A6I6K2R5"/>
<dbReference type="GO" id="GO:0016740">
    <property type="term" value="F:transferase activity"/>
    <property type="evidence" value="ECO:0007669"/>
    <property type="project" value="UniProtKB-ARBA"/>
</dbReference>
<feature type="transmembrane region" description="Helical" evidence="5">
    <location>
        <begin position="6"/>
        <end position="25"/>
    </location>
</feature>
<proteinExistence type="predicted"/>
<evidence type="ECO:0000256" key="2">
    <source>
        <dbReference type="ARBA" id="ARBA00022692"/>
    </source>
</evidence>
<keyword evidence="3 5" id="KW-1133">Transmembrane helix</keyword>
<sequence>MNFFDGLPFVSFWVLTGILTLRVFLLKKKGIQVSSKSGKKNKITRFLFPVFGLVFLLWLFEITKQAFQLSFLVLPDVFVKWLFGSIFLKVSGAVSIFLSLFFLTVTLVHFNTSLRFGLDESNRGKLVTTGVFSISRNPFFLSLDLYFLGIALIFPNLFFIGFTFLAFLGVHFFILKEEKFLRKVYGEAYEKYAEKVRRYF</sequence>
<reference evidence="6 7" key="1">
    <citation type="submission" date="2019-11" db="EMBL/GenBank/DDBJ databases">
        <authorList>
            <person name="Zheng R.K."/>
            <person name="Sun C.M."/>
        </authorList>
    </citation>
    <scope>NUCLEOTIDE SEQUENCE [LARGE SCALE GENOMIC DNA]</scope>
    <source>
        <strain evidence="6 7">WC007</strain>
    </source>
</reference>
<dbReference type="Pfam" id="PF04191">
    <property type="entry name" value="PEMT"/>
    <property type="match status" value="1"/>
</dbReference>
<dbReference type="RefSeq" id="WP_158866074.1">
    <property type="nucleotide sequence ID" value="NZ_CP046401.1"/>
</dbReference>
<name>A0A6I6K2R5_9BACT</name>
<dbReference type="Gene3D" id="1.20.120.1630">
    <property type="match status" value="1"/>
</dbReference>
<dbReference type="KEGG" id="mcos:GM418_11200"/>
<feature type="transmembrane region" description="Helical" evidence="5">
    <location>
        <begin position="145"/>
        <end position="175"/>
    </location>
</feature>
<feature type="transmembrane region" description="Helical" evidence="5">
    <location>
        <begin position="90"/>
        <end position="110"/>
    </location>
</feature>
<feature type="transmembrane region" description="Helical" evidence="5">
    <location>
        <begin position="43"/>
        <end position="60"/>
    </location>
</feature>
<comment type="subcellular location">
    <subcellularLocation>
        <location evidence="1">Endomembrane system</location>
        <topology evidence="1">Multi-pass membrane protein</topology>
    </subcellularLocation>
</comment>
<keyword evidence="4 5" id="KW-0472">Membrane</keyword>
<keyword evidence="2 5" id="KW-0812">Transmembrane</keyword>
<dbReference type="Proteomes" id="UP000428260">
    <property type="component" value="Chromosome"/>
</dbReference>
<evidence type="ECO:0000256" key="1">
    <source>
        <dbReference type="ARBA" id="ARBA00004127"/>
    </source>
</evidence>